<keyword evidence="2" id="KW-0677">Repeat</keyword>
<feature type="domain" description="C2H2-type" evidence="7">
    <location>
        <begin position="139"/>
        <end position="168"/>
    </location>
</feature>
<dbReference type="Gene3D" id="3.30.160.60">
    <property type="entry name" value="Classic Zinc Finger"/>
    <property type="match status" value="2"/>
</dbReference>
<feature type="region of interest" description="Disordered" evidence="6">
    <location>
        <begin position="1156"/>
        <end position="1180"/>
    </location>
</feature>
<comment type="caution">
    <text evidence="8">The sequence shown here is derived from an EMBL/GenBank/DDBJ whole genome shotgun (WGS) entry which is preliminary data.</text>
</comment>
<dbReference type="EMBL" id="JAINUG010000253">
    <property type="protein sequence ID" value="KAJ8385328.1"/>
    <property type="molecule type" value="Genomic_DNA"/>
</dbReference>
<dbReference type="PANTHER" id="PTHR47166">
    <property type="entry name" value="ZINC FINGER PROTEIN 831"/>
    <property type="match status" value="1"/>
</dbReference>
<feature type="region of interest" description="Disordered" evidence="6">
    <location>
        <begin position="159"/>
        <end position="226"/>
    </location>
</feature>
<proteinExistence type="predicted"/>
<evidence type="ECO:0000313" key="8">
    <source>
        <dbReference type="EMBL" id="KAJ8385328.1"/>
    </source>
</evidence>
<feature type="compositionally biased region" description="Basic and acidic residues" evidence="6">
    <location>
        <begin position="1023"/>
        <end position="1035"/>
    </location>
</feature>
<feature type="compositionally biased region" description="Low complexity" evidence="6">
    <location>
        <begin position="372"/>
        <end position="382"/>
    </location>
</feature>
<feature type="region of interest" description="Disordered" evidence="6">
    <location>
        <begin position="475"/>
        <end position="526"/>
    </location>
</feature>
<accession>A0AAD7RJ77</accession>
<evidence type="ECO:0000256" key="5">
    <source>
        <dbReference type="PROSITE-ProRule" id="PRU00042"/>
    </source>
</evidence>
<feature type="region of interest" description="Disordered" evidence="6">
    <location>
        <begin position="676"/>
        <end position="787"/>
    </location>
</feature>
<evidence type="ECO:0000313" key="9">
    <source>
        <dbReference type="Proteomes" id="UP001221898"/>
    </source>
</evidence>
<name>A0AAD7RJ77_9TELE</name>
<dbReference type="SMART" id="SM00355">
    <property type="entry name" value="ZnF_C2H2"/>
    <property type="match status" value="2"/>
</dbReference>
<feature type="compositionally biased region" description="Polar residues" evidence="6">
    <location>
        <begin position="565"/>
        <end position="579"/>
    </location>
</feature>
<keyword evidence="1" id="KW-0479">Metal-binding</keyword>
<feature type="compositionally biased region" description="Basic and acidic residues" evidence="6">
    <location>
        <begin position="1171"/>
        <end position="1180"/>
    </location>
</feature>
<feature type="compositionally biased region" description="Low complexity" evidence="6">
    <location>
        <begin position="492"/>
        <end position="504"/>
    </location>
</feature>
<feature type="region of interest" description="Disordered" evidence="6">
    <location>
        <begin position="565"/>
        <end position="594"/>
    </location>
</feature>
<dbReference type="InterPro" id="IPR036236">
    <property type="entry name" value="Znf_C2H2_sf"/>
</dbReference>
<feature type="compositionally biased region" description="Polar residues" evidence="6">
    <location>
        <begin position="330"/>
        <end position="348"/>
    </location>
</feature>
<dbReference type="AlphaFoldDB" id="A0AAD7RJ77"/>
<keyword evidence="4" id="KW-0862">Zinc</keyword>
<dbReference type="PROSITE" id="PS00028">
    <property type="entry name" value="ZINC_FINGER_C2H2_1"/>
    <property type="match status" value="2"/>
</dbReference>
<protein>
    <recommendedName>
        <fullName evidence="7">C2H2-type domain-containing protein</fullName>
    </recommendedName>
</protein>
<dbReference type="GO" id="GO:0008270">
    <property type="term" value="F:zinc ion binding"/>
    <property type="evidence" value="ECO:0007669"/>
    <property type="project" value="UniProtKB-KW"/>
</dbReference>
<keyword evidence="9" id="KW-1185">Reference proteome</keyword>
<evidence type="ECO:0000256" key="2">
    <source>
        <dbReference type="ARBA" id="ARBA00022737"/>
    </source>
</evidence>
<evidence type="ECO:0000256" key="4">
    <source>
        <dbReference type="ARBA" id="ARBA00022833"/>
    </source>
</evidence>
<feature type="domain" description="C2H2-type" evidence="7">
    <location>
        <begin position="111"/>
        <end position="138"/>
    </location>
</feature>
<keyword evidence="3 5" id="KW-0863">Zinc-finger</keyword>
<feature type="compositionally biased region" description="Polar residues" evidence="6">
    <location>
        <begin position="694"/>
        <end position="704"/>
    </location>
</feature>
<dbReference type="PANTHER" id="PTHR47166:SF1">
    <property type="entry name" value="ZINC FINGER PROTEIN 831"/>
    <property type="match status" value="1"/>
</dbReference>
<feature type="compositionally biased region" description="Basic and acidic residues" evidence="6">
    <location>
        <begin position="966"/>
        <end position="1004"/>
    </location>
</feature>
<evidence type="ECO:0000256" key="1">
    <source>
        <dbReference type="ARBA" id="ARBA00022723"/>
    </source>
</evidence>
<dbReference type="SUPFAM" id="SSF57667">
    <property type="entry name" value="beta-beta-alpha zinc fingers"/>
    <property type="match status" value="1"/>
</dbReference>
<feature type="compositionally biased region" description="Polar residues" evidence="6">
    <location>
        <begin position="186"/>
        <end position="198"/>
    </location>
</feature>
<feature type="compositionally biased region" description="Basic and acidic residues" evidence="6">
    <location>
        <begin position="744"/>
        <end position="755"/>
    </location>
</feature>
<dbReference type="PROSITE" id="PS50157">
    <property type="entry name" value="ZINC_FINGER_C2H2_2"/>
    <property type="match status" value="2"/>
</dbReference>
<reference evidence="8" key="1">
    <citation type="journal article" date="2023" name="Science">
        <title>Genome structures resolve the early diversification of teleost fishes.</title>
        <authorList>
            <person name="Parey E."/>
            <person name="Louis A."/>
            <person name="Montfort J."/>
            <person name="Bouchez O."/>
            <person name="Roques C."/>
            <person name="Iampietro C."/>
            <person name="Lluch J."/>
            <person name="Castinel A."/>
            <person name="Donnadieu C."/>
            <person name="Desvignes T."/>
            <person name="Floi Bucao C."/>
            <person name="Jouanno E."/>
            <person name="Wen M."/>
            <person name="Mejri S."/>
            <person name="Dirks R."/>
            <person name="Jansen H."/>
            <person name="Henkel C."/>
            <person name="Chen W.J."/>
            <person name="Zahm M."/>
            <person name="Cabau C."/>
            <person name="Klopp C."/>
            <person name="Thompson A.W."/>
            <person name="Robinson-Rechavi M."/>
            <person name="Braasch I."/>
            <person name="Lecointre G."/>
            <person name="Bobe J."/>
            <person name="Postlethwait J.H."/>
            <person name="Berthelot C."/>
            <person name="Roest Crollius H."/>
            <person name="Guiguen Y."/>
        </authorList>
    </citation>
    <scope>NUCLEOTIDE SEQUENCE</scope>
    <source>
        <strain evidence="8">NC1722</strain>
    </source>
</reference>
<evidence type="ECO:0000256" key="6">
    <source>
        <dbReference type="SAM" id="MobiDB-lite"/>
    </source>
</evidence>
<gene>
    <name evidence="8" type="ORF">AAFF_G00190440</name>
</gene>
<evidence type="ECO:0000259" key="7">
    <source>
        <dbReference type="PROSITE" id="PS50157"/>
    </source>
</evidence>
<feature type="compositionally biased region" description="Low complexity" evidence="6">
    <location>
        <begin position="684"/>
        <end position="693"/>
    </location>
</feature>
<dbReference type="Proteomes" id="UP001221898">
    <property type="component" value="Unassembled WGS sequence"/>
</dbReference>
<feature type="compositionally biased region" description="Polar residues" evidence="6">
    <location>
        <begin position="475"/>
        <end position="491"/>
    </location>
</feature>
<dbReference type="FunFam" id="3.30.160.60:FF:000710">
    <property type="entry name" value="Zinc finger protein 768"/>
    <property type="match status" value="1"/>
</dbReference>
<feature type="compositionally biased region" description="Polar residues" evidence="6">
    <location>
        <begin position="1009"/>
        <end position="1019"/>
    </location>
</feature>
<evidence type="ECO:0000256" key="3">
    <source>
        <dbReference type="ARBA" id="ARBA00022771"/>
    </source>
</evidence>
<sequence>METGKQGFVNVPAFGGSVSVQREDRIRDSQTPLPTMYLQTLGGLPLYPQAQPPTSQNVVAALPLSISPLPVKQTLPLLTFHITSETPLQQQGQKLGGAVAPVARPKSTGKHVCPHCGRDCLKPSVLEKHLRCHTGERPYPCTTCGVAFKTQSNLYKHKRTQAHARLSSESEKGSLSSQESVPGSGDTHSNSPSVVGQSEDSESFESDVGAPPVTRTAASSAQPPATLGKIGSKTGWALHQAALVGLIVAPVNGNQEKLSSIVQKTELSMGLGTTLTAKPPKIEQEEQRPAPALLTVNRHLLLQRQEATFFSKQWEPCKSRGKSQSHDSTDSGFSESNDQHWTASPGSSQHDHSMESLTESSMEHQEESGPLDTATDPTAAATSGEKSRVSMLEKRKLEEHISKLISENDALVDDKRLENVRPRKMVLSKQGSIDLPMPYTYKDSFHFEMRTSKQTSTVSSWQSPDRRVKQALYNSVPTQQSTSLDHTPLTRSSSLPFSLGSPGLERSSQHGHYQREGVPLGRKDNSGQLYPGEFVMKSVDQQVSHHRSLVRQSAVDCLPAAEGLTGTSSVEESYPSSLGSDGDSIDTISESSGGKCRRKKAQKFSYSKWHMYGGGTFTKLYNMEKGSDHGSLKAKKAVEQGKVHEIQNKNIARFTEPSTSVVSTIDLISAASDIQTTHRPPCLPDSLPSSCGSQPAQGHSSHASPESRLQRPVLTDLSGSAHHSGFRQSSLPVPDCTNDSRAGLVKDVDQEEHNTQHNVQPQCLSHLPSERKKQRTEDGTSMLVASSDSGVKGHNTLACVVNICSSAERGVPPLQDLVACTGTSAGTLQTETVEHTLRSSNALFEPLSRAYGRSLTGGSLSISSLMRRQMQVSSNDPQDQVASLQGLGQAVLKESSATGQEAMAFDSFASVPCCALKERTEERLLICTPADTQEGSQDSDTGHQQSLSPNGSAAQRGQDVQGSGRRHVELEHREADEQRCRGREAAERGEMEERDSGRTEKQEMGDSCASPSSVPTKGATSEDDVKEKLDDDGSYSHKSSSVLLQTTLSTSQTETSALHTIHRCIAATPPLQRSFLSVARGVQRGGQRVTAHTSARNSSWRPPETVTCSIPVLSEQPSTLQVAPAAVYSHPFLSHTSTTHCSLSLSVRSSDMALRAGQSSLEEADTSSSDDEGRLVIELE</sequence>
<feature type="compositionally biased region" description="Polar residues" evidence="6">
    <location>
        <begin position="930"/>
        <end position="961"/>
    </location>
</feature>
<feature type="compositionally biased region" description="Basic and acidic residues" evidence="6">
    <location>
        <begin position="768"/>
        <end position="778"/>
    </location>
</feature>
<feature type="region of interest" description="Disordered" evidence="6">
    <location>
        <begin position="313"/>
        <end position="392"/>
    </location>
</feature>
<feature type="region of interest" description="Disordered" evidence="6">
    <location>
        <begin position="928"/>
        <end position="1040"/>
    </location>
</feature>
<organism evidence="8 9">
    <name type="scientific">Aldrovandia affinis</name>
    <dbReference type="NCBI Taxonomy" id="143900"/>
    <lineage>
        <taxon>Eukaryota</taxon>
        <taxon>Metazoa</taxon>
        <taxon>Chordata</taxon>
        <taxon>Craniata</taxon>
        <taxon>Vertebrata</taxon>
        <taxon>Euteleostomi</taxon>
        <taxon>Actinopterygii</taxon>
        <taxon>Neopterygii</taxon>
        <taxon>Teleostei</taxon>
        <taxon>Notacanthiformes</taxon>
        <taxon>Halosauridae</taxon>
        <taxon>Aldrovandia</taxon>
    </lineage>
</organism>
<dbReference type="InterPro" id="IPR013087">
    <property type="entry name" value="Znf_C2H2_type"/>
</dbReference>